<dbReference type="SUPFAM" id="SSF54593">
    <property type="entry name" value="Glyoxalase/Bleomycin resistance protein/Dihydroxybiphenyl dioxygenase"/>
    <property type="match status" value="1"/>
</dbReference>
<comment type="caution">
    <text evidence="2">The sequence shown here is derived from an EMBL/GenBank/DDBJ whole genome shotgun (WGS) entry which is preliminary data.</text>
</comment>
<dbReference type="PROSITE" id="PS51819">
    <property type="entry name" value="VOC"/>
    <property type="match status" value="1"/>
</dbReference>
<evidence type="ECO:0000313" key="2">
    <source>
        <dbReference type="EMBL" id="MBE1875395.1"/>
    </source>
</evidence>
<dbReference type="InterPro" id="IPR037523">
    <property type="entry name" value="VOC_core"/>
</dbReference>
<feature type="domain" description="VOC" evidence="1">
    <location>
        <begin position="5"/>
        <end position="138"/>
    </location>
</feature>
<name>A0ABR9MWA3_9MICO</name>
<protein>
    <submittedName>
        <fullName evidence="2">VOC family protein</fullName>
    </submittedName>
</protein>
<proteinExistence type="predicted"/>
<dbReference type="RefSeq" id="WP_192861972.1">
    <property type="nucleotide sequence ID" value="NZ_JADAQT010000063.1"/>
</dbReference>
<dbReference type="Pfam" id="PF00903">
    <property type="entry name" value="Glyoxalase"/>
    <property type="match status" value="1"/>
</dbReference>
<dbReference type="Gene3D" id="3.10.180.10">
    <property type="entry name" value="2,3-Dihydroxybiphenyl 1,2-Dioxygenase, domain 1"/>
    <property type="match status" value="1"/>
</dbReference>
<keyword evidence="3" id="KW-1185">Reference proteome</keyword>
<organism evidence="2 3">
    <name type="scientific">Myceligenerans pegani</name>
    <dbReference type="NCBI Taxonomy" id="2776917"/>
    <lineage>
        <taxon>Bacteria</taxon>
        <taxon>Bacillati</taxon>
        <taxon>Actinomycetota</taxon>
        <taxon>Actinomycetes</taxon>
        <taxon>Micrococcales</taxon>
        <taxon>Promicromonosporaceae</taxon>
        <taxon>Myceligenerans</taxon>
    </lineage>
</organism>
<evidence type="ECO:0000313" key="3">
    <source>
        <dbReference type="Proteomes" id="UP000625527"/>
    </source>
</evidence>
<dbReference type="InterPro" id="IPR004360">
    <property type="entry name" value="Glyas_Fos-R_dOase_dom"/>
</dbReference>
<reference evidence="2 3" key="1">
    <citation type="submission" date="2020-10" db="EMBL/GenBank/DDBJ databases">
        <title>Myceligenerans pegani sp. nov., an endophytic actinomycete isolated from Peganum harmala L. in Xinjiang, China.</title>
        <authorList>
            <person name="Xin L."/>
        </authorList>
    </citation>
    <scope>NUCLEOTIDE SEQUENCE [LARGE SCALE GENOMIC DNA]</scope>
    <source>
        <strain evidence="2 3">TRM65318</strain>
    </source>
</reference>
<dbReference type="Proteomes" id="UP000625527">
    <property type="component" value="Unassembled WGS sequence"/>
</dbReference>
<evidence type="ECO:0000259" key="1">
    <source>
        <dbReference type="PROSITE" id="PS51819"/>
    </source>
</evidence>
<sequence length="152" mass="17044">MNGVTIHQARQVRLVTDLWDSLAYYRDVLGCEVDDWGHAVRGGLNLLLQQAEVPAHVRPNPRPAERDTYPTDWQGPEQGWDTYVFVDFADFEPLVSELRERGARIAFGPVAATHDNGMTFKNVAVRDPDGYTIVFGCGSHEPVPDTMPEDPH</sequence>
<accession>A0ABR9MWA3</accession>
<gene>
    <name evidence="2" type="ORF">IHE71_06695</name>
</gene>
<dbReference type="EMBL" id="JADAQT010000063">
    <property type="protein sequence ID" value="MBE1875395.1"/>
    <property type="molecule type" value="Genomic_DNA"/>
</dbReference>
<dbReference type="InterPro" id="IPR029068">
    <property type="entry name" value="Glyas_Bleomycin-R_OHBP_Dase"/>
</dbReference>